<keyword evidence="2" id="KW-0472">Membrane</keyword>
<dbReference type="EMBL" id="MHLB01000061">
    <property type="protein sequence ID" value="OGZ00566.1"/>
    <property type="molecule type" value="Genomic_DNA"/>
</dbReference>
<keyword evidence="2" id="KW-1133">Transmembrane helix</keyword>
<gene>
    <name evidence="4" type="ORF">A2946_02340</name>
</gene>
<protein>
    <recommendedName>
        <fullName evidence="3">Prepilin type IV endopeptidase peptidase domain-containing protein</fullName>
    </recommendedName>
</protein>
<keyword evidence="2" id="KW-0812">Transmembrane</keyword>
<feature type="domain" description="Prepilin type IV endopeptidase peptidase" evidence="3">
    <location>
        <begin position="1"/>
        <end position="37"/>
    </location>
</feature>
<comment type="similarity">
    <text evidence="1">Belongs to the peptidase A24 family.</text>
</comment>
<feature type="transmembrane region" description="Helical" evidence="2">
    <location>
        <begin position="21"/>
        <end position="42"/>
    </location>
</feature>
<dbReference type="PANTHER" id="PTHR30487">
    <property type="entry name" value="TYPE 4 PREPILIN-LIKE PROTEINS LEADER PEPTIDE-PROCESSING ENZYME"/>
    <property type="match status" value="1"/>
</dbReference>
<dbReference type="InterPro" id="IPR050882">
    <property type="entry name" value="Prepilin_peptidase/N-MTase"/>
</dbReference>
<dbReference type="AlphaFoldDB" id="A0A1G2CGQ5"/>
<dbReference type="Proteomes" id="UP000178348">
    <property type="component" value="Unassembled WGS sequence"/>
</dbReference>
<dbReference type="GO" id="GO:0004190">
    <property type="term" value="F:aspartic-type endopeptidase activity"/>
    <property type="evidence" value="ECO:0007669"/>
    <property type="project" value="InterPro"/>
</dbReference>
<dbReference type="Pfam" id="PF01478">
    <property type="entry name" value="Peptidase_A24"/>
    <property type="match status" value="1"/>
</dbReference>
<dbReference type="GO" id="GO:0005886">
    <property type="term" value="C:plasma membrane"/>
    <property type="evidence" value="ECO:0007669"/>
    <property type="project" value="TreeGrafter"/>
</dbReference>
<organism evidence="4 5">
    <name type="scientific">Candidatus Liptonbacteria bacterium RIFCSPLOWO2_01_FULL_53_13</name>
    <dbReference type="NCBI Taxonomy" id="1798651"/>
    <lineage>
        <taxon>Bacteria</taxon>
        <taxon>Candidatus Liptoniibacteriota</taxon>
    </lineage>
</organism>
<dbReference type="InterPro" id="IPR000045">
    <property type="entry name" value="Prepilin_IV_endopep_pep"/>
</dbReference>
<feature type="transmembrane region" description="Helical" evidence="2">
    <location>
        <begin position="63"/>
        <end position="86"/>
    </location>
</feature>
<dbReference type="GO" id="GO:0006465">
    <property type="term" value="P:signal peptide processing"/>
    <property type="evidence" value="ECO:0007669"/>
    <property type="project" value="TreeGrafter"/>
</dbReference>
<reference evidence="4 5" key="1">
    <citation type="journal article" date="2016" name="Nat. Commun.">
        <title>Thousands of microbial genomes shed light on interconnected biogeochemical processes in an aquifer system.</title>
        <authorList>
            <person name="Anantharaman K."/>
            <person name="Brown C.T."/>
            <person name="Hug L.A."/>
            <person name="Sharon I."/>
            <person name="Castelle C.J."/>
            <person name="Probst A.J."/>
            <person name="Thomas B.C."/>
            <person name="Singh A."/>
            <person name="Wilkins M.J."/>
            <person name="Karaoz U."/>
            <person name="Brodie E.L."/>
            <person name="Williams K.H."/>
            <person name="Hubbard S.S."/>
            <person name="Banfield J.F."/>
        </authorList>
    </citation>
    <scope>NUCLEOTIDE SEQUENCE [LARGE SCALE GENOMIC DNA]</scope>
</reference>
<dbReference type="PANTHER" id="PTHR30487:SF0">
    <property type="entry name" value="PREPILIN LEADER PEPTIDASE_N-METHYLTRANSFERASE-RELATED"/>
    <property type="match status" value="1"/>
</dbReference>
<accession>A0A1G2CGQ5</accession>
<evidence type="ECO:0000313" key="4">
    <source>
        <dbReference type="EMBL" id="OGZ00566.1"/>
    </source>
</evidence>
<comment type="caution">
    <text evidence="4">The sequence shown here is derived from an EMBL/GenBank/DDBJ whole genome shotgun (WGS) entry which is preliminary data.</text>
</comment>
<evidence type="ECO:0000259" key="3">
    <source>
        <dbReference type="Pfam" id="PF01478"/>
    </source>
</evidence>
<evidence type="ECO:0000313" key="5">
    <source>
        <dbReference type="Proteomes" id="UP000178348"/>
    </source>
</evidence>
<sequence length="91" mass="9878">MGVGDVKLAAVLGIVFGWPDALISFALAFIVGSLFGLWHIFLRKGGLPADARWQAGMKSAVPFGPFLALGAALVFFFGEPLMRWYFSFIPL</sequence>
<proteinExistence type="inferred from homology"/>
<name>A0A1G2CGQ5_9BACT</name>
<evidence type="ECO:0000256" key="1">
    <source>
        <dbReference type="ARBA" id="ARBA00005801"/>
    </source>
</evidence>
<evidence type="ECO:0000256" key="2">
    <source>
        <dbReference type="SAM" id="Phobius"/>
    </source>
</evidence>